<keyword evidence="12" id="KW-1185">Reference proteome</keyword>
<reference evidence="11" key="3">
    <citation type="submission" date="2025-09" db="UniProtKB">
        <authorList>
            <consortium name="Ensembl"/>
        </authorList>
    </citation>
    <scope>IDENTIFICATION</scope>
</reference>
<feature type="domain" description="BIRC2/3-like UBA" evidence="10">
    <location>
        <begin position="77"/>
        <end position="129"/>
    </location>
</feature>
<dbReference type="STRING" id="62062.ENSHHUP00000011772"/>
<dbReference type="GeneTree" id="ENSGT00940000154175"/>
<evidence type="ECO:0000256" key="5">
    <source>
        <dbReference type="ARBA" id="ARBA00022679"/>
    </source>
</evidence>
<comment type="subcellular location">
    <subcellularLocation>
        <location evidence="2">Cytoplasm</location>
    </subcellularLocation>
</comment>
<feature type="coiled-coil region" evidence="8">
    <location>
        <begin position="116"/>
        <end position="143"/>
    </location>
</feature>
<evidence type="ECO:0000256" key="7">
    <source>
        <dbReference type="ARBA" id="ARBA00022786"/>
    </source>
</evidence>
<evidence type="ECO:0000256" key="6">
    <source>
        <dbReference type="ARBA" id="ARBA00022737"/>
    </source>
</evidence>
<feature type="region of interest" description="Disordered" evidence="9">
    <location>
        <begin position="144"/>
        <end position="166"/>
    </location>
</feature>
<dbReference type="Pfam" id="PF21290">
    <property type="entry name" value="UBA_BIRC2-3"/>
    <property type="match status" value="1"/>
</dbReference>
<keyword evidence="6" id="KW-0677">Repeat</keyword>
<keyword evidence="5" id="KW-0808">Transferase</keyword>
<evidence type="ECO:0000256" key="3">
    <source>
        <dbReference type="ARBA" id="ARBA00012483"/>
    </source>
</evidence>
<evidence type="ECO:0000313" key="11">
    <source>
        <dbReference type="Ensembl" id="ENSHHUP00000011772.1"/>
    </source>
</evidence>
<comment type="catalytic activity">
    <reaction evidence="1">
        <text>S-ubiquitinyl-[E2 ubiquitin-conjugating enzyme]-L-cysteine + [acceptor protein]-L-lysine = [E2 ubiquitin-conjugating enzyme]-L-cysteine + N(6)-ubiquitinyl-[acceptor protein]-L-lysine.</text>
        <dbReference type="EC" id="2.3.2.27"/>
    </reaction>
</comment>
<sequence length="166" mass="18132">MILELFIRRWSSSTLHSCVVTSDPLKGNHWSNSLPPSISLPPAPCSLSISLSVSLSHPSPPPLVLNLGPGEERSEDAVMMNTPVVVSALEMGFERGLVKQTVQSKILTSGENYKTVQELVSDLLSAEDQKREEEKEMLAEEMASGMADMREGGRRDAGRGDGFWYG</sequence>
<dbReference type="GO" id="GO:0043069">
    <property type="term" value="P:negative regulation of programmed cell death"/>
    <property type="evidence" value="ECO:0007669"/>
    <property type="project" value="UniProtKB-ARBA"/>
</dbReference>
<keyword evidence="4" id="KW-0963">Cytoplasm</keyword>
<protein>
    <recommendedName>
        <fullName evidence="3">RING-type E3 ubiquitin transferase</fullName>
        <ecNumber evidence="3">2.3.2.27</ecNumber>
    </recommendedName>
</protein>
<keyword evidence="7" id="KW-0833">Ubl conjugation pathway</keyword>
<keyword evidence="8" id="KW-0175">Coiled coil</keyword>
<dbReference type="InterPro" id="IPR048875">
    <property type="entry name" value="BIRC2-3-like_UBA"/>
</dbReference>
<dbReference type="Proteomes" id="UP000314982">
    <property type="component" value="Unassembled WGS sequence"/>
</dbReference>
<proteinExistence type="predicted"/>
<dbReference type="FunFam" id="1.10.8.10:FF:000084">
    <property type="entry name" value="E3 ubiquitin-protein ligase XIAP"/>
    <property type="match status" value="1"/>
</dbReference>
<dbReference type="Ensembl" id="ENSHHUT00000012139.1">
    <property type="protein sequence ID" value="ENSHHUP00000011772.1"/>
    <property type="gene ID" value="ENSHHUG00000007184.1"/>
</dbReference>
<feature type="compositionally biased region" description="Basic and acidic residues" evidence="9">
    <location>
        <begin position="148"/>
        <end position="159"/>
    </location>
</feature>
<evidence type="ECO:0000256" key="4">
    <source>
        <dbReference type="ARBA" id="ARBA00022490"/>
    </source>
</evidence>
<evidence type="ECO:0000256" key="9">
    <source>
        <dbReference type="SAM" id="MobiDB-lite"/>
    </source>
</evidence>
<dbReference type="EC" id="2.3.2.27" evidence="3"/>
<name>A0A4W5K7B0_9TELE</name>
<evidence type="ECO:0000259" key="10">
    <source>
        <dbReference type="Pfam" id="PF21290"/>
    </source>
</evidence>
<accession>A0A4W5K7B0</accession>
<evidence type="ECO:0000313" key="12">
    <source>
        <dbReference type="Proteomes" id="UP000314982"/>
    </source>
</evidence>
<dbReference type="AlphaFoldDB" id="A0A4W5K7B0"/>
<evidence type="ECO:0000256" key="8">
    <source>
        <dbReference type="SAM" id="Coils"/>
    </source>
</evidence>
<reference evidence="11" key="2">
    <citation type="submission" date="2025-08" db="UniProtKB">
        <authorList>
            <consortium name="Ensembl"/>
        </authorList>
    </citation>
    <scope>IDENTIFICATION</scope>
</reference>
<dbReference type="GO" id="GO:0005737">
    <property type="term" value="C:cytoplasm"/>
    <property type="evidence" value="ECO:0007669"/>
    <property type="project" value="UniProtKB-SubCell"/>
</dbReference>
<dbReference type="GO" id="GO:0061630">
    <property type="term" value="F:ubiquitin protein ligase activity"/>
    <property type="evidence" value="ECO:0007669"/>
    <property type="project" value="UniProtKB-EC"/>
</dbReference>
<dbReference type="InterPro" id="IPR041933">
    <property type="entry name" value="BIRC2/BIRC3_UBA"/>
</dbReference>
<dbReference type="CDD" id="cd14394">
    <property type="entry name" value="UBA_BIRC2_3"/>
    <property type="match status" value="1"/>
</dbReference>
<dbReference type="Gene3D" id="1.10.8.10">
    <property type="entry name" value="DNA helicase RuvA subunit, C-terminal domain"/>
    <property type="match status" value="1"/>
</dbReference>
<evidence type="ECO:0000256" key="1">
    <source>
        <dbReference type="ARBA" id="ARBA00000900"/>
    </source>
</evidence>
<evidence type="ECO:0000256" key="2">
    <source>
        <dbReference type="ARBA" id="ARBA00004496"/>
    </source>
</evidence>
<organism evidence="11 12">
    <name type="scientific">Hucho hucho</name>
    <name type="common">huchen</name>
    <dbReference type="NCBI Taxonomy" id="62062"/>
    <lineage>
        <taxon>Eukaryota</taxon>
        <taxon>Metazoa</taxon>
        <taxon>Chordata</taxon>
        <taxon>Craniata</taxon>
        <taxon>Vertebrata</taxon>
        <taxon>Euteleostomi</taxon>
        <taxon>Actinopterygii</taxon>
        <taxon>Neopterygii</taxon>
        <taxon>Teleostei</taxon>
        <taxon>Protacanthopterygii</taxon>
        <taxon>Salmoniformes</taxon>
        <taxon>Salmonidae</taxon>
        <taxon>Salmoninae</taxon>
        <taxon>Hucho</taxon>
    </lineage>
</organism>
<reference evidence="12" key="1">
    <citation type="submission" date="2018-06" db="EMBL/GenBank/DDBJ databases">
        <title>Genome assembly of Danube salmon.</title>
        <authorList>
            <person name="Macqueen D.J."/>
            <person name="Gundappa M.K."/>
        </authorList>
    </citation>
    <scope>NUCLEOTIDE SEQUENCE [LARGE SCALE GENOMIC DNA]</scope>
</reference>